<organism evidence="9 10">
    <name type="scientific">Trichoderma citrinoviride</name>
    <dbReference type="NCBI Taxonomy" id="58853"/>
    <lineage>
        <taxon>Eukaryota</taxon>
        <taxon>Fungi</taxon>
        <taxon>Dikarya</taxon>
        <taxon>Ascomycota</taxon>
        <taxon>Pezizomycotina</taxon>
        <taxon>Sordariomycetes</taxon>
        <taxon>Hypocreomycetidae</taxon>
        <taxon>Hypocreales</taxon>
        <taxon>Hypocreaceae</taxon>
        <taxon>Trichoderma</taxon>
    </lineage>
</organism>
<dbReference type="InterPro" id="IPR006195">
    <property type="entry name" value="aa-tRNA-synth_II"/>
</dbReference>
<evidence type="ECO:0000256" key="4">
    <source>
        <dbReference type="ARBA" id="ARBA00022840"/>
    </source>
</evidence>
<evidence type="ECO:0000313" key="10">
    <source>
        <dbReference type="Proteomes" id="UP000241546"/>
    </source>
</evidence>
<dbReference type="Proteomes" id="UP000241546">
    <property type="component" value="Unassembled WGS sequence"/>
</dbReference>
<dbReference type="RefSeq" id="XP_024752037.1">
    <property type="nucleotide sequence ID" value="XM_024897904.1"/>
</dbReference>
<evidence type="ECO:0000256" key="1">
    <source>
        <dbReference type="ARBA" id="ARBA00006303"/>
    </source>
</evidence>
<evidence type="ECO:0000256" key="7">
    <source>
        <dbReference type="SAM" id="MobiDB-lite"/>
    </source>
</evidence>
<dbReference type="HAMAP" id="MF_00044">
    <property type="entry name" value="Asp_tRNA_synth_type1"/>
    <property type="match status" value="1"/>
</dbReference>
<feature type="domain" description="Aminoacyl-transfer RNA synthetases class-II family profile" evidence="8">
    <location>
        <begin position="201"/>
        <end position="663"/>
    </location>
</feature>
<feature type="region of interest" description="Disordered" evidence="7">
    <location>
        <begin position="672"/>
        <end position="696"/>
    </location>
</feature>
<dbReference type="InterPro" id="IPR004115">
    <property type="entry name" value="GAD-like_sf"/>
</dbReference>
<dbReference type="PANTHER" id="PTHR22594:SF5">
    <property type="entry name" value="ASPARTATE--TRNA LIGASE, MITOCHONDRIAL"/>
    <property type="match status" value="1"/>
</dbReference>
<protein>
    <recommendedName>
        <fullName evidence="8">Aminoacyl-transfer RNA synthetases class-II family profile domain-containing protein</fullName>
    </recommendedName>
</protein>
<dbReference type="Gene3D" id="3.30.1360.30">
    <property type="entry name" value="GAD-like domain"/>
    <property type="match status" value="1"/>
</dbReference>
<dbReference type="PROSITE" id="PS50862">
    <property type="entry name" value="AA_TRNA_LIGASE_II"/>
    <property type="match status" value="1"/>
</dbReference>
<name>A0A2T4BHB5_9HYPO</name>
<dbReference type="NCBIfam" id="TIGR00459">
    <property type="entry name" value="aspS_bact"/>
    <property type="match status" value="1"/>
</dbReference>
<dbReference type="GO" id="GO:0004815">
    <property type="term" value="F:aspartate-tRNA ligase activity"/>
    <property type="evidence" value="ECO:0007669"/>
    <property type="project" value="TreeGrafter"/>
</dbReference>
<dbReference type="PRINTS" id="PR01042">
    <property type="entry name" value="TRNASYNTHASP"/>
</dbReference>
<evidence type="ECO:0000256" key="2">
    <source>
        <dbReference type="ARBA" id="ARBA00022598"/>
    </source>
</evidence>
<dbReference type="Pfam" id="PF00152">
    <property type="entry name" value="tRNA-synt_2"/>
    <property type="match status" value="1"/>
</dbReference>
<dbReference type="AlphaFoldDB" id="A0A2T4BHB5"/>
<keyword evidence="6" id="KW-0030">Aminoacyl-tRNA synthetase</keyword>
<evidence type="ECO:0000313" key="9">
    <source>
        <dbReference type="EMBL" id="PTB68717.1"/>
    </source>
</evidence>
<dbReference type="Gene3D" id="3.30.930.10">
    <property type="entry name" value="Bira Bifunctional Protein, Domain 2"/>
    <property type="match status" value="1"/>
</dbReference>
<keyword evidence="4" id="KW-0067">ATP-binding</keyword>
<dbReference type="PANTHER" id="PTHR22594">
    <property type="entry name" value="ASPARTYL/LYSYL-TRNA SYNTHETASE"/>
    <property type="match status" value="1"/>
</dbReference>
<dbReference type="GO" id="GO:0006422">
    <property type="term" value="P:aspartyl-tRNA aminoacylation"/>
    <property type="evidence" value="ECO:0007669"/>
    <property type="project" value="TreeGrafter"/>
</dbReference>
<accession>A0A2T4BHB5</accession>
<dbReference type="GO" id="GO:0005739">
    <property type="term" value="C:mitochondrion"/>
    <property type="evidence" value="ECO:0007669"/>
    <property type="project" value="TreeGrafter"/>
</dbReference>
<keyword evidence="5" id="KW-0648">Protein biosynthesis</keyword>
<dbReference type="InterPro" id="IPR004364">
    <property type="entry name" value="Aa-tRNA-synt_II"/>
</dbReference>
<dbReference type="InterPro" id="IPR002312">
    <property type="entry name" value="Asp/Asn-tRNA-synth_IIb"/>
</dbReference>
<dbReference type="GO" id="GO:0005524">
    <property type="term" value="F:ATP binding"/>
    <property type="evidence" value="ECO:0007669"/>
    <property type="project" value="UniProtKB-KW"/>
</dbReference>
<dbReference type="EMBL" id="KZ680209">
    <property type="protein sequence ID" value="PTB68717.1"/>
    <property type="molecule type" value="Genomic_DNA"/>
</dbReference>
<evidence type="ECO:0000259" key="8">
    <source>
        <dbReference type="PROSITE" id="PS50862"/>
    </source>
</evidence>
<feature type="compositionally biased region" description="Polar residues" evidence="7">
    <location>
        <begin position="674"/>
        <end position="683"/>
    </location>
</feature>
<keyword evidence="10" id="KW-1185">Reference proteome</keyword>
<evidence type="ECO:0000256" key="6">
    <source>
        <dbReference type="ARBA" id="ARBA00023146"/>
    </source>
</evidence>
<dbReference type="GeneID" id="36606022"/>
<reference evidence="10" key="1">
    <citation type="submission" date="2016-07" db="EMBL/GenBank/DDBJ databases">
        <title>Multiple horizontal gene transfer events from other fungi enriched the ability of initially mycotrophic Trichoderma (Ascomycota) to feed on dead plant biomass.</title>
        <authorList>
            <consortium name="DOE Joint Genome Institute"/>
            <person name="Atanasova L."/>
            <person name="Chenthamara K."/>
            <person name="Zhang J."/>
            <person name="Grujic M."/>
            <person name="Henrissat B."/>
            <person name="Kuo A."/>
            <person name="Aerts A."/>
            <person name="Salamov A."/>
            <person name="Lipzen A."/>
            <person name="Labutti K."/>
            <person name="Barry K."/>
            <person name="Miao Y."/>
            <person name="Rahimi M.J."/>
            <person name="Shen Q."/>
            <person name="Grigoriev I.V."/>
            <person name="Kubicek C.P."/>
            <person name="Druzhinina I.S."/>
        </authorList>
    </citation>
    <scope>NUCLEOTIDE SEQUENCE [LARGE SCALE GENOMIC DNA]</scope>
    <source>
        <strain evidence="10">TUCIM 6016</strain>
    </source>
</reference>
<evidence type="ECO:0000256" key="5">
    <source>
        <dbReference type="ARBA" id="ARBA00022917"/>
    </source>
</evidence>
<sequence length="696" mass="77390">MGPLVGSRSLALRRRVCVKSFAAAIPRQAIYRNSRLYSQTAIDEAQGSSKRDTLLDLWRKYQANDESHSLESDDFYVGFIGKSRNVSKHLSFADLTTPSGETIQVCSSAERDSEAHEDFRKVPAFSPVLVRIKQHQAADVESASSDGSSKRTVYLDSIRALNSIPKNLIVTPEVQFPPTKRHLQIRFHPELQARLQFRSWLKGMLNQSLLQKGFTDIETPTLFKSTPEGAREFLVPTRQKGTAYALSQSPQQYKQVLMASGIMRYMQWARCYRDEDSRADRQPEFSQLDMEWAFAGAETVQKDINDIVLGALTALQPAHSYKEIRGEVVPVVTDIPSTAPPADQPVAHQFTNITFADSIAAYGSDKPDLRIPLRIHALPNLEPFRNFVGMITHLENPLIEAFALPLKDCSPSEARKFVTKFMDELPPSLANNPDGKPQILIHDSRQPLSGFSSLGFEYESVLDLLTEKNGLQDGDLVVFQARETPAGQYYSGSTRIGDMRNLLWKALLEEGLVETPRLGEPGSLQFVWVTEFPMFKPVEEGEPGQEGAAGIAASHHPFTAPLSQKDLELLFTDPLEAKSAAYDLVLNGVEIGGGSVRNHIADVQDFIMRDVLKMTDKRIKDFSHLFEALRSGCPPHAGFALGFDRLAALMTGTPTVRDVIAFPKTMKGEDPFVQSPSKLSNEQLAPYGLQLRPKSS</sequence>
<gene>
    <name evidence="9" type="ORF">BBK36DRAFT_2088</name>
</gene>
<proteinExistence type="inferred from homology"/>
<dbReference type="InterPro" id="IPR045864">
    <property type="entry name" value="aa-tRNA-synth_II/BPL/LPL"/>
</dbReference>
<evidence type="ECO:0000256" key="3">
    <source>
        <dbReference type="ARBA" id="ARBA00022741"/>
    </source>
</evidence>
<dbReference type="SUPFAM" id="SSF55681">
    <property type="entry name" value="Class II aaRS and biotin synthetases"/>
    <property type="match status" value="1"/>
</dbReference>
<comment type="similarity">
    <text evidence="1">Belongs to the class-II aminoacyl-tRNA synthetase family. Type 1 subfamily.</text>
</comment>
<keyword evidence="3" id="KW-0547">Nucleotide-binding</keyword>
<dbReference type="OrthoDB" id="439710at2759"/>
<keyword evidence="2" id="KW-0436">Ligase</keyword>
<dbReference type="InterPro" id="IPR004524">
    <property type="entry name" value="Asp-tRNA-ligase_1"/>
</dbReference>